<dbReference type="PANTHER" id="PTHR43861">
    <property type="entry name" value="TRANS-ACONITATE 2-METHYLTRANSFERASE-RELATED"/>
    <property type="match status" value="1"/>
</dbReference>
<dbReference type="InterPro" id="IPR025714">
    <property type="entry name" value="Methyltranfer_dom"/>
</dbReference>
<proteinExistence type="predicted"/>
<dbReference type="Gene3D" id="3.40.50.150">
    <property type="entry name" value="Vaccinia Virus protein VP39"/>
    <property type="match status" value="1"/>
</dbReference>
<dbReference type="CDD" id="cd02440">
    <property type="entry name" value="AdoMet_MTases"/>
    <property type="match status" value="1"/>
</dbReference>
<dbReference type="InterPro" id="IPR029063">
    <property type="entry name" value="SAM-dependent_MTases_sf"/>
</dbReference>
<evidence type="ECO:0000313" key="3">
    <source>
        <dbReference type="Proteomes" id="UP001583177"/>
    </source>
</evidence>
<accession>A0ABR3X8D1</accession>
<sequence>MAYQKKALVSNDPNLTALYDFRNAKDYAAYLLPHLKPHFHILDVGSGPGGMAHDFALLVPQGKVVGIDMSPGIVAQAAAKYQEPNLSFDVGDAYELAQFADASFDVIHAHAVLMHLTDPVKAFKAMYRVLKPGGIVATRDPSGRGIVTIVPNRPPFTTLMTEASPAQIRFIDAVGSCSQAGLYKNKWARAAGFGEEDGGTIEEEFSHEHVTMAWNLFRGSMADKAIELGVVTEEQVKRFAEIWSQWVKEDGHFAKKEFVDMLCFKGEQV</sequence>
<reference evidence="2 3" key="1">
    <citation type="journal article" date="2024" name="IMA Fungus">
        <title>IMA Genome - F19 : A genome assembly and annotation guide to empower mycologists, including annotated draft genome sequences of Ceratocystis pirilliformis, Diaporthe australafricana, Fusarium ophioides, Paecilomyces lecythidis, and Sporothrix stenoceras.</title>
        <authorList>
            <person name="Aylward J."/>
            <person name="Wilson A.M."/>
            <person name="Visagie C.M."/>
            <person name="Spraker J."/>
            <person name="Barnes I."/>
            <person name="Buitendag C."/>
            <person name="Ceriani C."/>
            <person name="Del Mar Angel L."/>
            <person name="du Plessis D."/>
            <person name="Fuchs T."/>
            <person name="Gasser K."/>
            <person name="Kramer D."/>
            <person name="Li W."/>
            <person name="Munsamy K."/>
            <person name="Piso A."/>
            <person name="Price J.L."/>
            <person name="Sonnekus B."/>
            <person name="Thomas C."/>
            <person name="van der Nest A."/>
            <person name="van Dijk A."/>
            <person name="van Heerden A."/>
            <person name="van Vuuren N."/>
            <person name="Yilmaz N."/>
            <person name="Duong T.A."/>
            <person name="van der Merwe N.A."/>
            <person name="Wingfield M.J."/>
            <person name="Wingfield B.D."/>
        </authorList>
    </citation>
    <scope>NUCLEOTIDE SEQUENCE [LARGE SCALE GENOMIC DNA]</scope>
    <source>
        <strain evidence="2 3">CMW 18300</strain>
    </source>
</reference>
<name>A0ABR3X8D1_9PEZI</name>
<protein>
    <recommendedName>
        <fullName evidence="1">Methyltransferase domain-containing protein</fullName>
    </recommendedName>
</protein>
<gene>
    <name evidence="2" type="ORF">Daus18300_004551</name>
</gene>
<dbReference type="SUPFAM" id="SSF53335">
    <property type="entry name" value="S-adenosyl-L-methionine-dependent methyltransferases"/>
    <property type="match status" value="1"/>
</dbReference>
<evidence type="ECO:0000313" key="2">
    <source>
        <dbReference type="EMBL" id="KAL1871917.1"/>
    </source>
</evidence>
<evidence type="ECO:0000259" key="1">
    <source>
        <dbReference type="Pfam" id="PF13847"/>
    </source>
</evidence>
<keyword evidence="3" id="KW-1185">Reference proteome</keyword>
<dbReference type="Pfam" id="PF13847">
    <property type="entry name" value="Methyltransf_31"/>
    <property type="match status" value="1"/>
</dbReference>
<feature type="domain" description="Methyltransferase" evidence="1">
    <location>
        <begin position="36"/>
        <end position="142"/>
    </location>
</feature>
<comment type="caution">
    <text evidence="2">The sequence shown here is derived from an EMBL/GenBank/DDBJ whole genome shotgun (WGS) entry which is preliminary data.</text>
</comment>
<dbReference type="Proteomes" id="UP001583177">
    <property type="component" value="Unassembled WGS sequence"/>
</dbReference>
<organism evidence="2 3">
    <name type="scientific">Diaporthe australafricana</name>
    <dbReference type="NCBI Taxonomy" id="127596"/>
    <lineage>
        <taxon>Eukaryota</taxon>
        <taxon>Fungi</taxon>
        <taxon>Dikarya</taxon>
        <taxon>Ascomycota</taxon>
        <taxon>Pezizomycotina</taxon>
        <taxon>Sordariomycetes</taxon>
        <taxon>Sordariomycetidae</taxon>
        <taxon>Diaporthales</taxon>
        <taxon>Diaporthaceae</taxon>
        <taxon>Diaporthe</taxon>
    </lineage>
</organism>
<dbReference type="EMBL" id="JAWRVE010000031">
    <property type="protein sequence ID" value="KAL1871917.1"/>
    <property type="molecule type" value="Genomic_DNA"/>
</dbReference>